<name>A0A161JVU5_STRLU</name>
<accession>A0A161JVU5</accession>
<sequence length="67" mass="7448">MHGSAAKLTFAVDPSQSKAYLAYLWLEWHGVTPASPSEVDEPAKRKGWKLRTGRSYLANQSGRSWNG</sequence>
<dbReference type="Proteomes" id="UP000217676">
    <property type="component" value="Chromosome"/>
</dbReference>
<reference evidence="1 2" key="1">
    <citation type="journal article" date="2016" name="Genome Announc.">
        <title>Complete Genome Sequence of Thiostrepton-Producing Streptomyces laurentii ATCC 31255.</title>
        <authorList>
            <person name="Doi K."/>
            <person name="Fujino Y."/>
            <person name="Nagayoshi Y."/>
            <person name="Ohshima T."/>
            <person name="Ogata S."/>
        </authorList>
    </citation>
    <scope>NUCLEOTIDE SEQUENCE [LARGE SCALE GENOMIC DNA]</scope>
    <source>
        <strain evidence="1 2">ATCC 31255</strain>
    </source>
</reference>
<keyword evidence="2" id="KW-1185">Reference proteome</keyword>
<gene>
    <name evidence="1" type="ORF">SLA_1914</name>
</gene>
<dbReference type="KEGG" id="slau:SLA_1914"/>
<evidence type="ECO:0000313" key="1">
    <source>
        <dbReference type="EMBL" id="BAU82852.1"/>
    </source>
</evidence>
<organism evidence="1 2">
    <name type="scientific">Streptomyces laurentii</name>
    <dbReference type="NCBI Taxonomy" id="39478"/>
    <lineage>
        <taxon>Bacteria</taxon>
        <taxon>Bacillati</taxon>
        <taxon>Actinomycetota</taxon>
        <taxon>Actinomycetes</taxon>
        <taxon>Kitasatosporales</taxon>
        <taxon>Streptomycetaceae</taxon>
        <taxon>Streptomyces</taxon>
    </lineage>
</organism>
<dbReference type="EMBL" id="AP017424">
    <property type="protein sequence ID" value="BAU82852.1"/>
    <property type="molecule type" value="Genomic_DNA"/>
</dbReference>
<dbReference type="AlphaFoldDB" id="A0A161JVU5"/>
<proteinExistence type="predicted"/>
<evidence type="ECO:0000313" key="2">
    <source>
        <dbReference type="Proteomes" id="UP000217676"/>
    </source>
</evidence>
<protein>
    <submittedName>
        <fullName evidence="1">Dehydrogenase with NAD(P)-binding domain and groES-like domain</fullName>
    </submittedName>
</protein>